<evidence type="ECO:0000313" key="2">
    <source>
        <dbReference type="EMBL" id="KAK3322639.1"/>
    </source>
</evidence>
<evidence type="ECO:0000313" key="3">
    <source>
        <dbReference type="Proteomes" id="UP001283341"/>
    </source>
</evidence>
<organism evidence="2 3">
    <name type="scientific">Apodospora peruviana</name>
    <dbReference type="NCBI Taxonomy" id="516989"/>
    <lineage>
        <taxon>Eukaryota</taxon>
        <taxon>Fungi</taxon>
        <taxon>Dikarya</taxon>
        <taxon>Ascomycota</taxon>
        <taxon>Pezizomycotina</taxon>
        <taxon>Sordariomycetes</taxon>
        <taxon>Sordariomycetidae</taxon>
        <taxon>Sordariales</taxon>
        <taxon>Lasiosphaeriaceae</taxon>
        <taxon>Apodospora</taxon>
    </lineage>
</organism>
<reference evidence="2" key="2">
    <citation type="submission" date="2023-06" db="EMBL/GenBank/DDBJ databases">
        <authorList>
            <consortium name="Lawrence Berkeley National Laboratory"/>
            <person name="Haridas S."/>
            <person name="Hensen N."/>
            <person name="Bonometti L."/>
            <person name="Westerberg I."/>
            <person name="Brannstrom I.O."/>
            <person name="Guillou S."/>
            <person name="Cros-Aarteil S."/>
            <person name="Calhoun S."/>
            <person name="Kuo A."/>
            <person name="Mondo S."/>
            <person name="Pangilinan J."/>
            <person name="Riley R."/>
            <person name="Labutti K."/>
            <person name="Andreopoulos B."/>
            <person name="Lipzen A."/>
            <person name="Chen C."/>
            <person name="Yanf M."/>
            <person name="Daum C."/>
            <person name="Ng V."/>
            <person name="Clum A."/>
            <person name="Steindorff A."/>
            <person name="Ohm R."/>
            <person name="Martin F."/>
            <person name="Silar P."/>
            <person name="Natvig D."/>
            <person name="Lalanne C."/>
            <person name="Gautier V."/>
            <person name="Ament-Velasquez S.L."/>
            <person name="Kruys A."/>
            <person name="Hutchinson M.I."/>
            <person name="Powell A.J."/>
            <person name="Barry K."/>
            <person name="Miller A.N."/>
            <person name="Grigoriev I.V."/>
            <person name="Debuchy R."/>
            <person name="Gladieux P."/>
            <person name="Thoren M.H."/>
            <person name="Johannesson H."/>
        </authorList>
    </citation>
    <scope>NUCLEOTIDE SEQUENCE</scope>
    <source>
        <strain evidence="2">CBS 118394</strain>
    </source>
</reference>
<dbReference type="EMBL" id="JAUEDM010000003">
    <property type="protein sequence ID" value="KAK3322639.1"/>
    <property type="molecule type" value="Genomic_DNA"/>
</dbReference>
<protein>
    <recommendedName>
        <fullName evidence="4">Secreted protein</fullName>
    </recommendedName>
</protein>
<comment type="caution">
    <text evidence="2">The sequence shown here is derived from an EMBL/GenBank/DDBJ whole genome shotgun (WGS) entry which is preliminary data.</text>
</comment>
<dbReference type="Proteomes" id="UP001283341">
    <property type="component" value="Unassembled WGS sequence"/>
</dbReference>
<reference evidence="2" key="1">
    <citation type="journal article" date="2023" name="Mol. Phylogenet. Evol.">
        <title>Genome-scale phylogeny and comparative genomics of the fungal order Sordariales.</title>
        <authorList>
            <person name="Hensen N."/>
            <person name="Bonometti L."/>
            <person name="Westerberg I."/>
            <person name="Brannstrom I.O."/>
            <person name="Guillou S."/>
            <person name="Cros-Aarteil S."/>
            <person name="Calhoun S."/>
            <person name="Haridas S."/>
            <person name="Kuo A."/>
            <person name="Mondo S."/>
            <person name="Pangilinan J."/>
            <person name="Riley R."/>
            <person name="LaButti K."/>
            <person name="Andreopoulos B."/>
            <person name="Lipzen A."/>
            <person name="Chen C."/>
            <person name="Yan M."/>
            <person name="Daum C."/>
            <person name="Ng V."/>
            <person name="Clum A."/>
            <person name="Steindorff A."/>
            <person name="Ohm R.A."/>
            <person name="Martin F."/>
            <person name="Silar P."/>
            <person name="Natvig D.O."/>
            <person name="Lalanne C."/>
            <person name="Gautier V."/>
            <person name="Ament-Velasquez S.L."/>
            <person name="Kruys A."/>
            <person name="Hutchinson M.I."/>
            <person name="Powell A.J."/>
            <person name="Barry K."/>
            <person name="Miller A.N."/>
            <person name="Grigoriev I.V."/>
            <person name="Debuchy R."/>
            <person name="Gladieux P."/>
            <person name="Hiltunen Thoren M."/>
            <person name="Johannesson H."/>
        </authorList>
    </citation>
    <scope>NUCLEOTIDE SEQUENCE</scope>
    <source>
        <strain evidence="2">CBS 118394</strain>
    </source>
</reference>
<feature type="chain" id="PRO_5042242741" description="Secreted protein" evidence="1">
    <location>
        <begin position="20"/>
        <end position="145"/>
    </location>
</feature>
<name>A0AAE0M982_9PEZI</name>
<keyword evidence="1" id="KW-0732">Signal</keyword>
<evidence type="ECO:0000256" key="1">
    <source>
        <dbReference type="SAM" id="SignalP"/>
    </source>
</evidence>
<feature type="signal peptide" evidence="1">
    <location>
        <begin position="1"/>
        <end position="19"/>
    </location>
</feature>
<proteinExistence type="predicted"/>
<dbReference type="AlphaFoldDB" id="A0AAE0M982"/>
<accession>A0AAE0M982</accession>
<sequence length="145" mass="15016">MKCTATLAAISAIVLGASASAIPHAANTVVDKRVSGPCGGTCGTVPIAEFHTYTKDECQPGDYYGHYYLFKGQDSPTCESLSSPNVTIHSVSQSFGNLKCQLTVYMNGDCSDAGIPIGAPQGGGAPGCFSDAGGIKAYKVQCPWW</sequence>
<keyword evidence="3" id="KW-1185">Reference proteome</keyword>
<evidence type="ECO:0008006" key="4">
    <source>
        <dbReference type="Google" id="ProtNLM"/>
    </source>
</evidence>
<gene>
    <name evidence="2" type="ORF">B0H66DRAFT_531969</name>
</gene>